<sequence length="63" mass="6830">MTSTNKSLNKMLLVSLLISTCIGLSVLSVITLSQASENIKPQQNIITKTAVNTKSLENKPKEN</sequence>
<accession>A0ABY3N1G3</accession>
<organism evidence="1 2">
    <name type="scientific">Colwellia echini</name>
    <dbReference type="NCBI Taxonomy" id="1982103"/>
    <lineage>
        <taxon>Bacteria</taxon>
        <taxon>Pseudomonadati</taxon>
        <taxon>Pseudomonadota</taxon>
        <taxon>Gammaproteobacteria</taxon>
        <taxon>Alteromonadales</taxon>
        <taxon>Colwelliaceae</taxon>
        <taxon>Colwellia</taxon>
    </lineage>
</organism>
<name>A0ABY3N1G3_9GAMM</name>
<evidence type="ECO:0000313" key="1">
    <source>
        <dbReference type="EMBL" id="TYK67072.1"/>
    </source>
</evidence>
<protein>
    <submittedName>
        <fullName evidence="1">Uncharacterized protein</fullName>
    </submittedName>
</protein>
<gene>
    <name evidence="1" type="ORF">CWS31_000585</name>
</gene>
<dbReference type="EMBL" id="PJAI02000001">
    <property type="protein sequence ID" value="TYK67072.1"/>
    <property type="molecule type" value="Genomic_DNA"/>
</dbReference>
<reference evidence="1 2" key="1">
    <citation type="submission" date="2019-08" db="EMBL/GenBank/DDBJ databases">
        <title>Microbe sample from Colwellia echini.</title>
        <authorList>
            <person name="Christiansen L."/>
            <person name="Pathiraja D."/>
            <person name="Schultz-Johansen M."/>
            <person name="Choi I.-G."/>
            <person name="Stougaard P."/>
        </authorList>
    </citation>
    <scope>NUCLEOTIDE SEQUENCE [LARGE SCALE GENOMIC DNA]</scope>
    <source>
        <strain evidence="1 2">A3</strain>
    </source>
</reference>
<dbReference type="Proteomes" id="UP000815846">
    <property type="component" value="Unassembled WGS sequence"/>
</dbReference>
<dbReference type="RefSeq" id="WP_101343222.1">
    <property type="nucleotide sequence ID" value="NZ_PJAI02000001.1"/>
</dbReference>
<proteinExistence type="predicted"/>
<comment type="caution">
    <text evidence="1">The sequence shown here is derived from an EMBL/GenBank/DDBJ whole genome shotgun (WGS) entry which is preliminary data.</text>
</comment>
<evidence type="ECO:0000313" key="2">
    <source>
        <dbReference type="Proteomes" id="UP000815846"/>
    </source>
</evidence>
<keyword evidence="2" id="KW-1185">Reference proteome</keyword>